<dbReference type="PANTHER" id="PTHR22911:SF6">
    <property type="entry name" value="SOLUTE CARRIER FAMILY 35 MEMBER G1"/>
    <property type="match status" value="1"/>
</dbReference>
<evidence type="ECO:0000256" key="2">
    <source>
        <dbReference type="ARBA" id="ARBA00009853"/>
    </source>
</evidence>
<evidence type="ECO:0000313" key="9">
    <source>
        <dbReference type="Proteomes" id="UP000503336"/>
    </source>
</evidence>
<feature type="transmembrane region" description="Helical" evidence="6">
    <location>
        <begin position="73"/>
        <end position="92"/>
    </location>
</feature>
<feature type="transmembrane region" description="Helical" evidence="6">
    <location>
        <begin position="124"/>
        <end position="143"/>
    </location>
</feature>
<feature type="transmembrane region" description="Helical" evidence="6">
    <location>
        <begin position="234"/>
        <end position="254"/>
    </location>
</feature>
<dbReference type="InterPro" id="IPR037185">
    <property type="entry name" value="EmrE-like"/>
</dbReference>
<dbReference type="PANTHER" id="PTHR22911">
    <property type="entry name" value="ACYL-MALONYL CONDENSING ENZYME-RELATED"/>
    <property type="match status" value="1"/>
</dbReference>
<keyword evidence="5 6" id="KW-0472">Membrane</keyword>
<dbReference type="GO" id="GO:0016020">
    <property type="term" value="C:membrane"/>
    <property type="evidence" value="ECO:0007669"/>
    <property type="project" value="UniProtKB-SubCell"/>
</dbReference>
<organism evidence="8 9">
    <name type="scientific">Pikeienuella piscinae</name>
    <dbReference type="NCBI Taxonomy" id="2748098"/>
    <lineage>
        <taxon>Bacteria</taxon>
        <taxon>Pseudomonadati</taxon>
        <taxon>Pseudomonadota</taxon>
        <taxon>Alphaproteobacteria</taxon>
        <taxon>Rhodobacterales</taxon>
        <taxon>Paracoccaceae</taxon>
        <taxon>Pikeienuella</taxon>
    </lineage>
</organism>
<name>A0A7L5BV70_9RHOB</name>
<evidence type="ECO:0000256" key="1">
    <source>
        <dbReference type="ARBA" id="ARBA00004141"/>
    </source>
</evidence>
<evidence type="ECO:0000256" key="5">
    <source>
        <dbReference type="ARBA" id="ARBA00023136"/>
    </source>
</evidence>
<feature type="transmembrane region" description="Helical" evidence="6">
    <location>
        <begin position="98"/>
        <end position="117"/>
    </location>
</feature>
<accession>A0A7L5BV70</accession>
<reference evidence="8 9" key="1">
    <citation type="submission" date="2020-02" db="EMBL/GenBank/DDBJ databases">
        <title>complete genome sequence of Rhodobacteraceae bacterium.</title>
        <authorList>
            <person name="Park J."/>
            <person name="Kim Y.-S."/>
            <person name="Kim K.-H."/>
        </authorList>
    </citation>
    <scope>NUCLEOTIDE SEQUENCE [LARGE SCALE GENOMIC DNA]</scope>
    <source>
        <strain evidence="8 9">RR4-56</strain>
    </source>
</reference>
<feature type="transmembrane region" description="Helical" evidence="6">
    <location>
        <begin position="205"/>
        <end position="227"/>
    </location>
</feature>
<feature type="transmembrane region" description="Helical" evidence="6">
    <location>
        <begin position="41"/>
        <end position="61"/>
    </location>
</feature>
<keyword evidence="4 6" id="KW-1133">Transmembrane helix</keyword>
<dbReference type="EMBL" id="CP049056">
    <property type="protein sequence ID" value="QIE54367.1"/>
    <property type="molecule type" value="Genomic_DNA"/>
</dbReference>
<keyword evidence="3 6" id="KW-0812">Transmembrane</keyword>
<proteinExistence type="inferred from homology"/>
<keyword evidence="9" id="KW-1185">Reference proteome</keyword>
<sequence>MRPATTALVYMTLSALLIPVGDAFAKEISRVSSIEPQVIAFTRFFIGAAVFVPLAMASRGIPALTPRFVGAQLLRGVFVAGGIFSMVTAVSHAPLADVFGAFFIAPAIATLLAATILKERVTRLDIISLTLGLIGVLMVARPGAAMNVGLLWALGGGALYGCFNAATRWSAAFAPPLAQIAGQLLFGALFTLPFAVAGFQSVAEAPFFLIGSGLASAAANFCLVMAYARERAAVLSPLIYLQLPSAALIGFAAFGDLPDALAAAGLALIVLAGLGLRLIARLRAHAS</sequence>
<dbReference type="RefSeq" id="WP_165094490.1">
    <property type="nucleotide sequence ID" value="NZ_CP049056.1"/>
</dbReference>
<dbReference type="AlphaFoldDB" id="A0A7L5BV70"/>
<feature type="transmembrane region" description="Helical" evidence="6">
    <location>
        <begin position="178"/>
        <end position="199"/>
    </location>
</feature>
<gene>
    <name evidence="8" type="ORF">G5B40_02270</name>
</gene>
<comment type="subcellular location">
    <subcellularLocation>
        <location evidence="1">Membrane</location>
        <topology evidence="1">Multi-pass membrane protein</topology>
    </subcellularLocation>
</comment>
<dbReference type="Proteomes" id="UP000503336">
    <property type="component" value="Chromosome"/>
</dbReference>
<feature type="domain" description="EamA" evidence="7">
    <location>
        <begin position="7"/>
        <end position="140"/>
    </location>
</feature>
<protein>
    <submittedName>
        <fullName evidence="8">DMT family transporter</fullName>
    </submittedName>
</protein>
<dbReference type="InterPro" id="IPR000620">
    <property type="entry name" value="EamA_dom"/>
</dbReference>
<dbReference type="SUPFAM" id="SSF103481">
    <property type="entry name" value="Multidrug resistance efflux transporter EmrE"/>
    <property type="match status" value="2"/>
</dbReference>
<dbReference type="KEGG" id="hdh:G5B40_02270"/>
<dbReference type="Pfam" id="PF00892">
    <property type="entry name" value="EamA"/>
    <property type="match status" value="1"/>
</dbReference>
<evidence type="ECO:0000313" key="8">
    <source>
        <dbReference type="EMBL" id="QIE54367.1"/>
    </source>
</evidence>
<feature type="transmembrane region" description="Helical" evidence="6">
    <location>
        <begin position="149"/>
        <end position="166"/>
    </location>
</feature>
<evidence type="ECO:0000256" key="4">
    <source>
        <dbReference type="ARBA" id="ARBA00022989"/>
    </source>
</evidence>
<comment type="similarity">
    <text evidence="2">Belongs to the drug/metabolite transporter (DMT) superfamily. 10 TMS drug/metabolite exporter (DME) (TC 2.A.7.3) family.</text>
</comment>
<evidence type="ECO:0000259" key="7">
    <source>
        <dbReference type="Pfam" id="PF00892"/>
    </source>
</evidence>
<evidence type="ECO:0000256" key="3">
    <source>
        <dbReference type="ARBA" id="ARBA00022692"/>
    </source>
</evidence>
<evidence type="ECO:0000256" key="6">
    <source>
        <dbReference type="SAM" id="Phobius"/>
    </source>
</evidence>
<feature type="transmembrane region" description="Helical" evidence="6">
    <location>
        <begin position="260"/>
        <end position="280"/>
    </location>
</feature>